<evidence type="ECO:0000313" key="6">
    <source>
        <dbReference type="EMBL" id="EAU37130.1"/>
    </source>
</evidence>
<evidence type="ECO:0000256" key="2">
    <source>
        <dbReference type="ARBA" id="ARBA00022840"/>
    </source>
</evidence>
<evidence type="ECO:0000313" key="7">
    <source>
        <dbReference type="Proteomes" id="UP000007963"/>
    </source>
</evidence>
<dbReference type="VEuPathDB" id="FungiDB:ATEG_02168"/>
<keyword evidence="1" id="KW-0547">Nucleotide-binding</keyword>
<organism evidence="6 7">
    <name type="scientific">Aspergillus terreus (strain NIH 2624 / FGSC A1156)</name>
    <dbReference type="NCBI Taxonomy" id="341663"/>
    <lineage>
        <taxon>Eukaryota</taxon>
        <taxon>Fungi</taxon>
        <taxon>Dikarya</taxon>
        <taxon>Ascomycota</taxon>
        <taxon>Pezizomycotina</taxon>
        <taxon>Eurotiomycetes</taxon>
        <taxon>Eurotiomycetidae</taxon>
        <taxon>Eurotiales</taxon>
        <taxon>Aspergillaceae</taxon>
        <taxon>Aspergillus</taxon>
        <taxon>Aspergillus subgen. Circumdati</taxon>
    </lineage>
</organism>
<name>Q0CVW6_ASPTN</name>
<protein>
    <submittedName>
        <fullName evidence="6">Uncharacterized protein</fullName>
    </submittedName>
</protein>
<dbReference type="SUPFAM" id="SSF52540">
    <property type="entry name" value="P-loop containing nucleoside triphosphate hydrolases"/>
    <property type="match status" value="1"/>
</dbReference>
<evidence type="ECO:0000259" key="5">
    <source>
        <dbReference type="Pfam" id="PF25426"/>
    </source>
</evidence>
<reference evidence="7" key="1">
    <citation type="submission" date="2005-09" db="EMBL/GenBank/DDBJ databases">
        <title>Annotation of the Aspergillus terreus NIH2624 genome.</title>
        <authorList>
            <person name="Birren B.W."/>
            <person name="Lander E.S."/>
            <person name="Galagan J.E."/>
            <person name="Nusbaum C."/>
            <person name="Devon K."/>
            <person name="Henn M."/>
            <person name="Ma L.-J."/>
            <person name="Jaffe D.B."/>
            <person name="Butler J."/>
            <person name="Alvarez P."/>
            <person name="Gnerre S."/>
            <person name="Grabherr M."/>
            <person name="Kleber M."/>
            <person name="Mauceli E.W."/>
            <person name="Brockman W."/>
            <person name="Rounsley S."/>
            <person name="Young S.K."/>
            <person name="LaButti K."/>
            <person name="Pushparaj V."/>
            <person name="DeCaprio D."/>
            <person name="Crawford M."/>
            <person name="Koehrsen M."/>
            <person name="Engels R."/>
            <person name="Montgomery P."/>
            <person name="Pearson M."/>
            <person name="Howarth C."/>
            <person name="Larson L."/>
            <person name="Luoma S."/>
            <person name="White J."/>
            <person name="Alvarado L."/>
            <person name="Kodira C.D."/>
            <person name="Zeng Q."/>
            <person name="Oleary S."/>
            <person name="Yandava C."/>
            <person name="Denning D.W."/>
            <person name="Nierman W.C."/>
            <person name="Milne T."/>
            <person name="Madden K."/>
        </authorList>
    </citation>
    <scope>NUCLEOTIDE SEQUENCE [LARGE SCALE GENOMIC DNA]</scope>
    <source>
        <strain evidence="7">NIH 2624 / FGSC A1156</strain>
    </source>
</reference>
<dbReference type="AlphaFoldDB" id="Q0CVW6"/>
<dbReference type="EMBL" id="CH476596">
    <property type="protein sequence ID" value="EAU37130.1"/>
    <property type="molecule type" value="Genomic_DNA"/>
</dbReference>
<dbReference type="InterPro" id="IPR027417">
    <property type="entry name" value="P-loop_NTPase"/>
</dbReference>
<dbReference type="HOGENOM" id="CLU_1065516_0_0_1"/>
<dbReference type="GO" id="GO:0005524">
    <property type="term" value="F:ATP binding"/>
    <property type="evidence" value="ECO:0007669"/>
    <property type="project" value="UniProtKB-KW"/>
</dbReference>
<dbReference type="InterPro" id="IPR003959">
    <property type="entry name" value="ATPase_AAA_core"/>
</dbReference>
<dbReference type="STRING" id="341663.Q0CVW6"/>
<feature type="domain" description="ATPase AAA-type core" evidence="4">
    <location>
        <begin position="124"/>
        <end position="180"/>
    </location>
</feature>
<dbReference type="GO" id="GO:0016887">
    <property type="term" value="F:ATP hydrolysis activity"/>
    <property type="evidence" value="ECO:0007669"/>
    <property type="project" value="InterPro"/>
</dbReference>
<proteinExistence type="predicted"/>
<evidence type="ECO:0000256" key="3">
    <source>
        <dbReference type="SAM" id="Phobius"/>
    </source>
</evidence>
<dbReference type="Gene3D" id="3.40.50.300">
    <property type="entry name" value="P-loop containing nucleotide triphosphate hydrolases"/>
    <property type="match status" value="1"/>
</dbReference>
<keyword evidence="3" id="KW-1133">Transmembrane helix</keyword>
<dbReference type="InterPro" id="IPR057495">
    <property type="entry name" value="AAA_lid_BCS1"/>
</dbReference>
<dbReference type="GeneID" id="4317054"/>
<evidence type="ECO:0000256" key="1">
    <source>
        <dbReference type="ARBA" id="ARBA00022741"/>
    </source>
</evidence>
<sequence length="261" mass="29591">MNAINSGYPGPSQMSPIDVIFPGFSMVSTTAHQLLAGNLDSYTRLFCIFVVFVLVTRYGVNYVWGISKASTIYVLYYDEVYDMLVDWIADQLFIHNAHSLIARMWTSSWTKTCKTGRRGSVDTDQDGNSQSAVTLSGLLNVFDGVSSQEGWILIMTTNYIDYLDEALVRPGRSDKKVHFKLADQDMFSQLFRTVFKQLPNKKQCNERYDDEMIEGLAREFASKVPEQLFSPAEVLSFLLERKKSPYDAVSGIESWMAKAKD</sequence>
<dbReference type="Pfam" id="PF00004">
    <property type="entry name" value="AAA"/>
    <property type="match status" value="1"/>
</dbReference>
<gene>
    <name evidence="6" type="ORF">ATEG_02168</name>
</gene>
<dbReference type="PANTHER" id="PTHR23070">
    <property type="entry name" value="BCS1 AAA-TYPE ATPASE"/>
    <property type="match status" value="1"/>
</dbReference>
<evidence type="ECO:0000259" key="4">
    <source>
        <dbReference type="Pfam" id="PF00004"/>
    </source>
</evidence>
<accession>Q0CVW6</accession>
<dbReference type="RefSeq" id="XP_001211346.1">
    <property type="nucleotide sequence ID" value="XM_001211346.1"/>
</dbReference>
<dbReference type="Proteomes" id="UP000007963">
    <property type="component" value="Unassembled WGS sequence"/>
</dbReference>
<dbReference type="OrthoDB" id="10251412at2759"/>
<feature type="transmembrane region" description="Helical" evidence="3">
    <location>
        <begin position="42"/>
        <end position="60"/>
    </location>
</feature>
<feature type="domain" description="Mitochondrial chaperone BCS1-like ATPase lid" evidence="5">
    <location>
        <begin position="208"/>
        <end position="253"/>
    </location>
</feature>
<keyword evidence="3" id="KW-0472">Membrane</keyword>
<dbReference type="eggNOG" id="KOG0743">
    <property type="taxonomic scope" value="Eukaryota"/>
</dbReference>
<dbReference type="InterPro" id="IPR050747">
    <property type="entry name" value="Mitochondrial_chaperone_BCS1"/>
</dbReference>
<dbReference type="Pfam" id="PF25426">
    <property type="entry name" value="AAA_lid_BCS1"/>
    <property type="match status" value="1"/>
</dbReference>
<keyword evidence="3" id="KW-0812">Transmembrane</keyword>
<keyword evidence="2" id="KW-0067">ATP-binding</keyword>